<accession>A0A0C1PNN2</accession>
<dbReference type="GeneID" id="74912966"/>
<evidence type="ECO:0000259" key="13">
    <source>
        <dbReference type="Pfam" id="PF00884"/>
    </source>
</evidence>
<dbReference type="PATRIC" id="fig|1614.7.peg.266"/>
<dbReference type="OrthoDB" id="5901192at2"/>
<feature type="active site" evidence="8">
    <location>
        <position position="309"/>
    </location>
</feature>
<evidence type="ECO:0000256" key="7">
    <source>
        <dbReference type="ARBA" id="ARBA00023136"/>
    </source>
</evidence>
<evidence type="ECO:0000256" key="12">
    <source>
        <dbReference type="SAM" id="Phobius"/>
    </source>
</evidence>
<comment type="pathway">
    <text evidence="2">Cell wall biogenesis; lipoteichoic acid biosynthesis.</text>
</comment>
<protein>
    <submittedName>
        <fullName evidence="14">Lipoteichoic acid synthase LtaS Type IIb</fullName>
    </submittedName>
</protein>
<feature type="domain" description="Sulfatase N-terminal" evidence="13">
    <location>
        <begin position="257"/>
        <end position="556"/>
    </location>
</feature>
<feature type="binding site" evidence="10">
    <location>
        <position position="309"/>
    </location>
    <ligand>
        <name>Mn(2+)</name>
        <dbReference type="ChEBI" id="CHEBI:29035"/>
    </ligand>
</feature>
<proteinExistence type="inferred from homology"/>
<dbReference type="PANTHER" id="PTHR47371">
    <property type="entry name" value="LIPOTEICHOIC ACID SYNTHASE"/>
    <property type="match status" value="1"/>
</dbReference>
<evidence type="ECO:0000313" key="14">
    <source>
        <dbReference type="EMBL" id="KID42347.1"/>
    </source>
</evidence>
<dbReference type="PANTHER" id="PTHR47371:SF3">
    <property type="entry name" value="PHOSPHOGLYCEROL TRANSFERASE I"/>
    <property type="match status" value="1"/>
</dbReference>
<evidence type="ECO:0000256" key="5">
    <source>
        <dbReference type="ARBA" id="ARBA00022692"/>
    </source>
</evidence>
<dbReference type="PIRSF" id="PIRSF005091">
    <property type="entry name" value="Mmb_sulf_HI1246"/>
    <property type="match status" value="1"/>
</dbReference>
<feature type="compositionally biased region" description="Polar residues" evidence="11">
    <location>
        <begin position="609"/>
        <end position="621"/>
    </location>
</feature>
<dbReference type="InterPro" id="IPR050448">
    <property type="entry name" value="OpgB/LTA_synthase_biosynth"/>
</dbReference>
<evidence type="ECO:0000256" key="1">
    <source>
        <dbReference type="ARBA" id="ARBA00004651"/>
    </source>
</evidence>
<feature type="binding site" evidence="10">
    <location>
        <position position="488"/>
    </location>
    <ligand>
        <name>Mn(2+)</name>
        <dbReference type="ChEBI" id="CHEBI:29035"/>
    </ligand>
</feature>
<dbReference type="AlphaFoldDB" id="A0A0C1PNN2"/>
<evidence type="ECO:0000256" key="6">
    <source>
        <dbReference type="ARBA" id="ARBA00022989"/>
    </source>
</evidence>
<feature type="binding site" evidence="10">
    <location>
        <position position="265"/>
    </location>
    <ligand>
        <name>Mn(2+)</name>
        <dbReference type="ChEBI" id="CHEBI:29035"/>
    </ligand>
</feature>
<gene>
    <name evidence="14" type="ORF">LfDm3_0276</name>
</gene>
<dbReference type="SUPFAM" id="SSF53649">
    <property type="entry name" value="Alkaline phosphatase-like"/>
    <property type="match status" value="1"/>
</dbReference>
<keyword evidence="9" id="KW-0464">Manganese</keyword>
<keyword evidence="9" id="KW-0479">Metal-binding</keyword>
<sequence length="683" mass="79070">MKIIKKILHVFNTRIGFFILLVALFWFKTVYAYYHVFYLIPASRMQHIILLINPLAAIIITLSLALYIKPAKLFYPFIIFIDFLNTVLLYINIVYFRGFLGFMTADTMTTGHSNLNGGLITSATALINKWDAFYWLDLVIVILLLLFRVIKIDRHPLKLRWSFLTTGIGFLFLILNLVLTHIDNPNLFAQSSTQSKQNDIVKYIGIDNYTVYDWTKSIQTNIARSTAKKSDLNDILKFTNSHYAAPNPAMYGSARGKNVIIIHLESFQQFLIDKKINGKEVTPFLNKIYHSQSTNSFDNFYHQVGQGRTADAENMLETSTYGLPEGSLFSQYGNSNTFQAAPAILKQQQNYTSAVFHGNDANFYNRNNTYKRLGFQYFFSSKDYNLKGDRTEGMGLKDKLLFQDSNKYLENLQQPFYAKYLTVTNHLPYVLDEKDQKQMRFKTANTDNPEVNNYFVTAHYLDQSVKEFYDYLHQTGLDKNSMIVIYGDHYGLMDQDERSLAPLLGVKPNDWNSYYHSQIQRVPFMINMPGTTGGKIHHTYGGEIDVLPTILHLLGINSKPYVQFGTDLFSKQHDQVVAFRNRDWVSPQYTSANGTVYDNRTKRPLHPTKPQQEQINKNQRQVNTELELSDKLNKENLLRFYHPKGFKPVNPKDYNYNNEFNKEKQLEKQLGQKSTSLASLDKR</sequence>
<dbReference type="GO" id="GO:0005886">
    <property type="term" value="C:plasma membrane"/>
    <property type="evidence" value="ECO:0007669"/>
    <property type="project" value="UniProtKB-SubCell"/>
</dbReference>
<feature type="binding site" evidence="9">
    <location>
        <position position="426"/>
    </location>
    <ligand>
        <name>substrate</name>
    </ligand>
</feature>
<dbReference type="CDD" id="cd16015">
    <property type="entry name" value="LTA_synthase"/>
    <property type="match status" value="1"/>
</dbReference>
<dbReference type="Gene3D" id="3.30.1120.170">
    <property type="match status" value="1"/>
</dbReference>
<dbReference type="Proteomes" id="UP000031397">
    <property type="component" value="Unassembled WGS sequence"/>
</dbReference>
<dbReference type="InterPro" id="IPR012160">
    <property type="entry name" value="LtaS-like"/>
</dbReference>
<comment type="similarity">
    <text evidence="3">Belongs to the LTA synthase family.</text>
</comment>
<dbReference type="InterPro" id="IPR017850">
    <property type="entry name" value="Alkaline_phosphatase_core_sf"/>
</dbReference>
<feature type="transmembrane region" description="Helical" evidence="12">
    <location>
        <begin position="74"/>
        <end position="96"/>
    </location>
</feature>
<evidence type="ECO:0000256" key="11">
    <source>
        <dbReference type="SAM" id="MobiDB-lite"/>
    </source>
</evidence>
<feature type="region of interest" description="Disordered" evidence="11">
    <location>
        <begin position="593"/>
        <end position="621"/>
    </location>
</feature>
<keyword evidence="6 12" id="KW-1133">Transmembrane helix</keyword>
<evidence type="ECO:0000256" key="4">
    <source>
        <dbReference type="ARBA" id="ARBA00022475"/>
    </source>
</evidence>
<evidence type="ECO:0000256" key="3">
    <source>
        <dbReference type="ARBA" id="ARBA00009983"/>
    </source>
</evidence>
<evidence type="ECO:0000256" key="8">
    <source>
        <dbReference type="PIRSR" id="PIRSR005091-1"/>
    </source>
</evidence>
<dbReference type="GO" id="GO:0046872">
    <property type="term" value="F:metal ion binding"/>
    <property type="evidence" value="ECO:0007669"/>
    <property type="project" value="UniProtKB-KW"/>
</dbReference>
<name>A0A0C1PNN2_9LACO</name>
<dbReference type="Pfam" id="PF00884">
    <property type="entry name" value="Sulfatase"/>
    <property type="match status" value="1"/>
</dbReference>
<dbReference type="RefSeq" id="WP_039143363.1">
    <property type="nucleotide sequence ID" value="NZ_JOJZ01000009.1"/>
</dbReference>
<comment type="subcellular location">
    <subcellularLocation>
        <location evidence="1">Cell membrane</location>
        <topology evidence="1">Multi-pass membrane protein</topology>
    </subcellularLocation>
</comment>
<evidence type="ECO:0000256" key="2">
    <source>
        <dbReference type="ARBA" id="ARBA00004936"/>
    </source>
</evidence>
<keyword evidence="4" id="KW-1003">Cell membrane</keyword>
<evidence type="ECO:0000256" key="9">
    <source>
        <dbReference type="PIRSR" id="PIRSR005091-2"/>
    </source>
</evidence>
<feature type="transmembrane region" description="Helical" evidence="12">
    <location>
        <begin position="162"/>
        <end position="182"/>
    </location>
</feature>
<organism evidence="14 15">
    <name type="scientific">Fructilactobacillus fructivorans</name>
    <dbReference type="NCBI Taxonomy" id="1614"/>
    <lineage>
        <taxon>Bacteria</taxon>
        <taxon>Bacillati</taxon>
        <taxon>Bacillota</taxon>
        <taxon>Bacilli</taxon>
        <taxon>Lactobacillales</taxon>
        <taxon>Lactobacillaceae</taxon>
        <taxon>Fructilactobacillus</taxon>
    </lineage>
</organism>
<dbReference type="InterPro" id="IPR000917">
    <property type="entry name" value="Sulfatase_N"/>
</dbReference>
<evidence type="ECO:0000313" key="15">
    <source>
        <dbReference type="Proteomes" id="UP000031397"/>
    </source>
</evidence>
<keyword evidence="15" id="KW-1185">Reference proteome</keyword>
<reference evidence="14 15" key="1">
    <citation type="submission" date="2014-06" db="EMBL/GenBank/DDBJ databases">
        <title>Functional and comparative genomic analyses of the Drosophila gut microbiota identify candidate symbiosis factors.</title>
        <authorList>
            <person name="Newell P.D."/>
            <person name="Chaston J.M."/>
            <person name="Douglas A.E."/>
        </authorList>
    </citation>
    <scope>NUCLEOTIDE SEQUENCE [LARGE SCALE GENOMIC DNA]</scope>
    <source>
        <strain evidence="14 15">DmCS_002</strain>
    </source>
</reference>
<feature type="binding site" evidence="10">
    <location>
        <position position="489"/>
    </location>
    <ligand>
        <name>Mn(2+)</name>
        <dbReference type="ChEBI" id="CHEBI:29035"/>
    </ligand>
</feature>
<evidence type="ECO:0000256" key="10">
    <source>
        <dbReference type="PIRSR" id="PIRSR005091-3"/>
    </source>
</evidence>
<dbReference type="Gene3D" id="3.40.720.10">
    <property type="entry name" value="Alkaline Phosphatase, subunit A"/>
    <property type="match status" value="1"/>
</dbReference>
<keyword evidence="7 12" id="KW-0472">Membrane</keyword>
<feature type="transmembrane region" description="Helical" evidence="12">
    <location>
        <begin position="132"/>
        <end position="150"/>
    </location>
</feature>
<comment type="caution">
    <text evidence="14">The sequence shown here is derived from an EMBL/GenBank/DDBJ whole genome shotgun (WGS) entry which is preliminary data.</text>
</comment>
<dbReference type="EMBL" id="JOJZ01000009">
    <property type="protein sequence ID" value="KID42347.1"/>
    <property type="molecule type" value="Genomic_DNA"/>
</dbReference>
<feature type="transmembrane region" description="Helical" evidence="12">
    <location>
        <begin position="48"/>
        <end position="67"/>
    </location>
</feature>
<keyword evidence="5 12" id="KW-0812">Transmembrane</keyword>